<name>Q06HX2_CYDOB</name>
<keyword evidence="1" id="KW-0472">Membrane</keyword>
<dbReference type="EMBL" id="DQ874910">
    <property type="protein sequence ID" value="ABI96023.1"/>
    <property type="molecule type" value="Genomic_DNA"/>
</dbReference>
<protein>
    <submittedName>
        <fullName evidence="2">Granule-bound starch synthase</fullName>
    </submittedName>
</protein>
<evidence type="ECO:0000313" key="2">
    <source>
        <dbReference type="EMBL" id="ABI96023.1"/>
    </source>
</evidence>
<accession>Q06HX2</accession>
<evidence type="ECO:0000256" key="1">
    <source>
        <dbReference type="SAM" id="Phobius"/>
    </source>
</evidence>
<feature type="non-terminal residue" evidence="2">
    <location>
        <position position="313"/>
    </location>
</feature>
<organism evidence="2">
    <name type="scientific">Cydonia oblonga</name>
    <name type="common">Quince</name>
    <name type="synonym">Pyrus cydonia</name>
    <dbReference type="NCBI Taxonomy" id="36610"/>
    <lineage>
        <taxon>Eukaryota</taxon>
        <taxon>Viridiplantae</taxon>
        <taxon>Streptophyta</taxon>
        <taxon>Embryophyta</taxon>
        <taxon>Tracheophyta</taxon>
        <taxon>Spermatophyta</taxon>
        <taxon>Magnoliopsida</taxon>
        <taxon>eudicotyledons</taxon>
        <taxon>Gunneridae</taxon>
        <taxon>Pentapetalae</taxon>
        <taxon>rosids</taxon>
        <taxon>fabids</taxon>
        <taxon>Rosales</taxon>
        <taxon>Rosaceae</taxon>
        <taxon>Amygdaloideae</taxon>
        <taxon>Maleae</taxon>
        <taxon>Cydonia</taxon>
    </lineage>
</organism>
<reference evidence="2" key="1">
    <citation type="journal article" date="2007" name="Plant Syst. Evol.">
        <title>Phylogeny of subtribe Pyrinae (formerly the Maloideae, Rosaceae): Limited resolution of a complex evolutionary history.</title>
        <authorList>
            <person name="Campbell C.S."/>
            <person name="Evans R.C."/>
            <person name="Morgan D.R."/>
            <person name="Dickinson T.A."/>
            <person name="Arsenault M.P."/>
        </authorList>
    </citation>
    <scope>NUCLEOTIDE SEQUENCE</scope>
    <source>
        <strain evidence="2">C53</strain>
    </source>
</reference>
<feature type="transmembrane region" description="Helical" evidence="1">
    <location>
        <begin position="129"/>
        <end position="147"/>
    </location>
</feature>
<keyword evidence="1" id="KW-1133">Transmembrane helix</keyword>
<feature type="non-terminal residue" evidence="2">
    <location>
        <position position="1"/>
    </location>
</feature>
<keyword evidence="1" id="KW-0812">Transmembrane</keyword>
<dbReference type="AlphaFoldDB" id="Q06HX2"/>
<proteinExistence type="predicted"/>
<sequence length="313" mass="35867">LVDSVMFLEDSHRQWRLTGTVLLRCLHAIISTKMHGTLVYQFRLKLVVGFKLFASSTATNAEFIVSLWITHHSFREYGEKLDPKSMARVQERITRTTSFASACCAGLLWRHQGFLTSTATNTSPDHMVMMFYSLLMIGTLLFFPATLKRSTNRRGFTKMRRLYFASTTLLTRADFPFRISQFLICPKNLRVLSTSLTGITSLSKEEKSIGSRLEYLSRTGLLLSARTMHKNLFLEKTKVWNWITLFARPASLVSSMAWTYKSGIRPQTNTLIPNMITQLYWMQSLWSRRLFKQKLGCQLTGTSLSWGSLAGLK</sequence>